<evidence type="ECO:0000256" key="21">
    <source>
        <dbReference type="PIRNR" id="PIRNR000381"/>
    </source>
</evidence>
<keyword evidence="14" id="KW-0677">Repeat</keyword>
<evidence type="ECO:0000313" key="29">
    <source>
        <dbReference type="EMBL" id="MFF5921419.1"/>
    </source>
</evidence>
<dbReference type="GO" id="GO:0008705">
    <property type="term" value="F:methionine synthase activity"/>
    <property type="evidence" value="ECO:0007669"/>
    <property type="project" value="UniProtKB-EC"/>
</dbReference>
<gene>
    <name evidence="29" type="primary">metH</name>
    <name evidence="29" type="ORF">ACFY8C_24200</name>
</gene>
<feature type="domain" description="B12-binding" evidence="27">
    <location>
        <begin position="740"/>
        <end position="877"/>
    </location>
</feature>
<feature type="domain" description="Pterin-binding" evidence="25">
    <location>
        <begin position="349"/>
        <end position="612"/>
    </location>
</feature>
<dbReference type="InterPro" id="IPR004223">
    <property type="entry name" value="VitB12-dep_Met_synth_activ_dom"/>
</dbReference>
<dbReference type="PROSITE" id="PS50974">
    <property type="entry name" value="ADOMET_ACTIVATION"/>
    <property type="match status" value="1"/>
</dbReference>
<dbReference type="InterPro" id="IPR050554">
    <property type="entry name" value="Met_Synthase/Corrinoid"/>
</dbReference>
<evidence type="ECO:0000256" key="10">
    <source>
        <dbReference type="ARBA" id="ARBA00022628"/>
    </source>
</evidence>
<evidence type="ECO:0000259" key="24">
    <source>
        <dbReference type="PROSITE" id="PS50970"/>
    </source>
</evidence>
<dbReference type="InterPro" id="IPR036589">
    <property type="entry name" value="HCY_dom_sf"/>
</dbReference>
<dbReference type="SUPFAM" id="SSF52242">
    <property type="entry name" value="Cobalamin (vitamin B12)-binding domain"/>
    <property type="match status" value="1"/>
</dbReference>
<keyword evidence="30" id="KW-1185">Reference proteome</keyword>
<dbReference type="PANTHER" id="PTHR45833:SF1">
    <property type="entry name" value="METHIONINE SYNTHASE"/>
    <property type="match status" value="1"/>
</dbReference>
<dbReference type="PROSITE" id="PS50972">
    <property type="entry name" value="PTERIN_BINDING"/>
    <property type="match status" value="1"/>
</dbReference>
<evidence type="ECO:0000256" key="5">
    <source>
        <dbReference type="ARBA" id="ARBA00010398"/>
    </source>
</evidence>
<dbReference type="RefSeq" id="WP_388308852.1">
    <property type="nucleotide sequence ID" value="NZ_JBIBDZ010000007.1"/>
</dbReference>
<evidence type="ECO:0000256" key="6">
    <source>
        <dbReference type="ARBA" id="ARBA00012032"/>
    </source>
</evidence>
<dbReference type="InterPro" id="IPR003726">
    <property type="entry name" value="HCY_dom"/>
</dbReference>
<evidence type="ECO:0000256" key="14">
    <source>
        <dbReference type="ARBA" id="ARBA00022737"/>
    </source>
</evidence>
<dbReference type="Pfam" id="PF02574">
    <property type="entry name" value="S-methyl_trans"/>
    <property type="match status" value="1"/>
</dbReference>
<dbReference type="SUPFAM" id="SSF82282">
    <property type="entry name" value="Homocysteine S-methyltransferase"/>
    <property type="match status" value="1"/>
</dbReference>
<keyword evidence="8 21" id="KW-0489">Methyltransferase</keyword>
<organism evidence="29 30">
    <name type="scientific">Streptomyces flavochromogenes</name>
    <dbReference type="NCBI Taxonomy" id="68199"/>
    <lineage>
        <taxon>Bacteria</taxon>
        <taxon>Bacillati</taxon>
        <taxon>Actinomycetota</taxon>
        <taxon>Actinomycetes</taxon>
        <taxon>Kitasatosporales</taxon>
        <taxon>Streptomycetaceae</taxon>
        <taxon>Streptomyces</taxon>
    </lineage>
</organism>
<keyword evidence="10 21" id="KW-0846">Cobalamin</keyword>
<evidence type="ECO:0000259" key="27">
    <source>
        <dbReference type="PROSITE" id="PS51332"/>
    </source>
</evidence>
<comment type="catalytic activity">
    <reaction evidence="1 21">
        <text>(6S)-5-methyl-5,6,7,8-tetrahydrofolate + L-homocysteine = (6S)-5,6,7,8-tetrahydrofolate + L-methionine</text>
        <dbReference type="Rhea" id="RHEA:11172"/>
        <dbReference type="ChEBI" id="CHEBI:18608"/>
        <dbReference type="ChEBI" id="CHEBI:57453"/>
        <dbReference type="ChEBI" id="CHEBI:57844"/>
        <dbReference type="ChEBI" id="CHEBI:58199"/>
        <dbReference type="EC" id="2.1.1.13"/>
    </reaction>
</comment>
<dbReference type="SUPFAM" id="SSF56507">
    <property type="entry name" value="Methionine synthase activation domain-like"/>
    <property type="match status" value="1"/>
</dbReference>
<dbReference type="Gene3D" id="3.40.50.280">
    <property type="entry name" value="Cobalamin-binding domain"/>
    <property type="match status" value="1"/>
</dbReference>
<evidence type="ECO:0000256" key="4">
    <source>
        <dbReference type="ARBA" id="ARBA00005178"/>
    </source>
</evidence>
<feature type="binding site" evidence="22">
    <location>
        <position position="304"/>
    </location>
    <ligand>
        <name>Zn(2+)</name>
        <dbReference type="ChEBI" id="CHEBI:29105"/>
    </ligand>
</feature>
<evidence type="ECO:0000256" key="8">
    <source>
        <dbReference type="ARBA" id="ARBA00022603"/>
    </source>
</evidence>
<evidence type="ECO:0000256" key="9">
    <source>
        <dbReference type="ARBA" id="ARBA00022605"/>
    </source>
</evidence>
<evidence type="ECO:0000256" key="23">
    <source>
        <dbReference type="SAM" id="MobiDB-lite"/>
    </source>
</evidence>
<evidence type="ECO:0000313" key="30">
    <source>
        <dbReference type="Proteomes" id="UP001602370"/>
    </source>
</evidence>
<dbReference type="NCBIfam" id="TIGR02082">
    <property type="entry name" value="metH"/>
    <property type="match status" value="1"/>
</dbReference>
<dbReference type="SUPFAM" id="SSF51717">
    <property type="entry name" value="Dihydropteroate synthetase-like"/>
    <property type="match status" value="1"/>
</dbReference>
<dbReference type="Pfam" id="PF02310">
    <property type="entry name" value="B12-binding"/>
    <property type="match status" value="1"/>
</dbReference>
<evidence type="ECO:0000256" key="19">
    <source>
        <dbReference type="ARBA" id="ARBA00031040"/>
    </source>
</evidence>
<dbReference type="InterPro" id="IPR033706">
    <property type="entry name" value="Met_synthase_B12-bd"/>
</dbReference>
<evidence type="ECO:0000256" key="11">
    <source>
        <dbReference type="ARBA" id="ARBA00022679"/>
    </source>
</evidence>
<dbReference type="SMART" id="SM01018">
    <property type="entry name" value="B12-binding_2"/>
    <property type="match status" value="1"/>
</dbReference>
<evidence type="ECO:0000256" key="18">
    <source>
        <dbReference type="ARBA" id="ARBA00025552"/>
    </source>
</evidence>
<proteinExistence type="inferred from homology"/>
<evidence type="ECO:0000256" key="20">
    <source>
        <dbReference type="NCBIfam" id="TIGR02082"/>
    </source>
</evidence>
<dbReference type="InterPro" id="IPR003759">
    <property type="entry name" value="Cbl-bd_cap"/>
</dbReference>
<evidence type="ECO:0000256" key="1">
    <source>
        <dbReference type="ARBA" id="ARBA00001700"/>
    </source>
</evidence>
<dbReference type="Pfam" id="PF00809">
    <property type="entry name" value="Pterin_bind"/>
    <property type="match status" value="1"/>
</dbReference>
<dbReference type="Gene3D" id="3.20.20.330">
    <property type="entry name" value="Homocysteine-binding-like domain"/>
    <property type="match status" value="1"/>
</dbReference>
<evidence type="ECO:0000256" key="3">
    <source>
        <dbReference type="ARBA" id="ARBA00001956"/>
    </source>
</evidence>
<feature type="region of interest" description="Disordered" evidence="23">
    <location>
        <begin position="880"/>
        <end position="917"/>
    </location>
</feature>
<dbReference type="CDD" id="cd00740">
    <property type="entry name" value="MeTr"/>
    <property type="match status" value="1"/>
</dbReference>
<evidence type="ECO:0000256" key="22">
    <source>
        <dbReference type="PROSITE-ProRule" id="PRU00333"/>
    </source>
</evidence>
<dbReference type="Gene3D" id="3.10.196.10">
    <property type="entry name" value="Vitamin B12-dependent methionine synthase, activation domain"/>
    <property type="match status" value="1"/>
</dbReference>
<evidence type="ECO:0000259" key="28">
    <source>
        <dbReference type="PROSITE" id="PS51337"/>
    </source>
</evidence>
<comment type="pathway">
    <text evidence="4 21">Amino-acid biosynthesis; L-methionine biosynthesis via de novo pathway; L-methionine from L-homocysteine (MetH route): step 1/1.</text>
</comment>
<keyword evidence="17 21" id="KW-0170">Cobalt</keyword>
<accession>A0ABW6XV86</accession>
<keyword evidence="12 21" id="KW-0949">S-adenosyl-L-methionine</keyword>
<evidence type="ECO:0000256" key="16">
    <source>
        <dbReference type="ARBA" id="ARBA00023167"/>
    </source>
</evidence>
<keyword evidence="11 21" id="KW-0808">Transferase</keyword>
<comment type="function">
    <text evidence="18 21">Catalyzes the transfer of a methyl group from methyl-cobalamin to homocysteine, yielding enzyme-bound cob(I)alamin and methionine. Subsequently, remethylates the cofactor using methyltetrahydrofolate.</text>
</comment>
<dbReference type="PIRSF" id="PIRSF000381">
    <property type="entry name" value="MetH"/>
    <property type="match status" value="1"/>
</dbReference>
<evidence type="ECO:0000256" key="2">
    <source>
        <dbReference type="ARBA" id="ARBA00001947"/>
    </source>
</evidence>
<dbReference type="InterPro" id="IPR011822">
    <property type="entry name" value="MetH"/>
</dbReference>
<evidence type="ECO:0000259" key="26">
    <source>
        <dbReference type="PROSITE" id="PS50974"/>
    </source>
</evidence>
<dbReference type="GO" id="GO:0032259">
    <property type="term" value="P:methylation"/>
    <property type="evidence" value="ECO:0007669"/>
    <property type="project" value="UniProtKB-KW"/>
</dbReference>
<feature type="domain" description="Hcy-binding" evidence="24">
    <location>
        <begin position="15"/>
        <end position="318"/>
    </location>
</feature>
<dbReference type="SUPFAM" id="SSF47644">
    <property type="entry name" value="Methionine synthase domain"/>
    <property type="match status" value="1"/>
</dbReference>
<dbReference type="InterPro" id="IPR011005">
    <property type="entry name" value="Dihydropteroate_synth-like_sf"/>
</dbReference>
<dbReference type="Pfam" id="PF02607">
    <property type="entry name" value="B12-binding_2"/>
    <property type="match status" value="1"/>
</dbReference>
<dbReference type="PANTHER" id="PTHR45833">
    <property type="entry name" value="METHIONINE SYNTHASE"/>
    <property type="match status" value="1"/>
</dbReference>
<keyword evidence="16 21" id="KW-0486">Methionine biosynthesis</keyword>
<dbReference type="Gene3D" id="3.20.20.20">
    <property type="entry name" value="Dihydropteroate synthase-like"/>
    <property type="match status" value="1"/>
</dbReference>
<dbReference type="PROSITE" id="PS50970">
    <property type="entry name" value="HCY"/>
    <property type="match status" value="1"/>
</dbReference>
<dbReference type="InterPro" id="IPR006158">
    <property type="entry name" value="Cobalamin-bd"/>
</dbReference>
<dbReference type="CDD" id="cd02069">
    <property type="entry name" value="methionine_synthase_B12_BD"/>
    <property type="match status" value="1"/>
</dbReference>
<feature type="domain" description="AdoMet activation" evidence="26">
    <location>
        <begin position="896"/>
        <end position="1180"/>
    </location>
</feature>
<evidence type="ECO:0000256" key="13">
    <source>
        <dbReference type="ARBA" id="ARBA00022723"/>
    </source>
</evidence>
<feature type="binding site" evidence="22">
    <location>
        <position position="237"/>
    </location>
    <ligand>
        <name>Zn(2+)</name>
        <dbReference type="ChEBI" id="CHEBI:29105"/>
    </ligand>
</feature>
<dbReference type="Pfam" id="PF02965">
    <property type="entry name" value="Met_synt_B12"/>
    <property type="match status" value="1"/>
</dbReference>
<reference evidence="29 30" key="1">
    <citation type="submission" date="2024-10" db="EMBL/GenBank/DDBJ databases">
        <title>The Natural Products Discovery Center: Release of the First 8490 Sequenced Strains for Exploring Actinobacteria Biosynthetic Diversity.</title>
        <authorList>
            <person name="Kalkreuter E."/>
            <person name="Kautsar S.A."/>
            <person name="Yang D."/>
            <person name="Bader C.D."/>
            <person name="Teijaro C.N."/>
            <person name="Fluegel L."/>
            <person name="Davis C.M."/>
            <person name="Simpson J.R."/>
            <person name="Lauterbach L."/>
            <person name="Steele A.D."/>
            <person name="Gui C."/>
            <person name="Meng S."/>
            <person name="Li G."/>
            <person name="Viehrig K."/>
            <person name="Ye F."/>
            <person name="Su P."/>
            <person name="Kiefer A.F."/>
            <person name="Nichols A."/>
            <person name="Cepeda A.J."/>
            <person name="Yan W."/>
            <person name="Fan B."/>
            <person name="Jiang Y."/>
            <person name="Adhikari A."/>
            <person name="Zheng C.-J."/>
            <person name="Schuster L."/>
            <person name="Cowan T.M."/>
            <person name="Smanski M.J."/>
            <person name="Chevrette M.G."/>
            <person name="De Carvalho L.P.S."/>
            <person name="Shen B."/>
        </authorList>
    </citation>
    <scope>NUCLEOTIDE SEQUENCE [LARGE SCALE GENOMIC DNA]</scope>
    <source>
        <strain evidence="29 30">NPDC012605</strain>
    </source>
</reference>
<dbReference type="EC" id="2.1.1.13" evidence="6 20"/>
<evidence type="ECO:0000256" key="15">
    <source>
        <dbReference type="ARBA" id="ARBA00022833"/>
    </source>
</evidence>
<keyword evidence="15 21" id="KW-0862">Zinc</keyword>
<dbReference type="InterPro" id="IPR036724">
    <property type="entry name" value="Cobalamin-bd_sf"/>
</dbReference>
<dbReference type="EMBL" id="JBIBDZ010000007">
    <property type="protein sequence ID" value="MFF5921419.1"/>
    <property type="molecule type" value="Genomic_DNA"/>
</dbReference>
<dbReference type="PROSITE" id="PS51332">
    <property type="entry name" value="B12_BINDING"/>
    <property type="match status" value="1"/>
</dbReference>
<dbReference type="InterPro" id="IPR036594">
    <property type="entry name" value="Meth_synthase_dom"/>
</dbReference>
<dbReference type="PROSITE" id="PS51337">
    <property type="entry name" value="B12_BINDING_NTER"/>
    <property type="match status" value="1"/>
</dbReference>
<evidence type="ECO:0000256" key="12">
    <source>
        <dbReference type="ARBA" id="ARBA00022691"/>
    </source>
</evidence>
<comment type="cofactor">
    <cofactor evidence="3 21">
        <name>methylcob(III)alamin</name>
        <dbReference type="ChEBI" id="CHEBI:28115"/>
    </cofactor>
</comment>
<dbReference type="Gene3D" id="1.10.1240.10">
    <property type="entry name" value="Methionine synthase domain"/>
    <property type="match status" value="1"/>
</dbReference>
<comment type="domain">
    <text evidence="21">Modular enzyme with four functionally distinct domains. The isolated Hcy-binding domain catalyzes methyl transfer from free methylcobalamin to homocysteine. The Hcy-binding domain in association with the pterin-binding domain catalyzes the methylation of cob(I)alamin by methyltetrahydrofolate and the methylation of homocysteine. The B12-binding domain binds the cofactor. The AdoMet activation domain binds S-adenosyl-L-methionine. Under aerobic conditions cob(I)alamin can be converted to inactive cob(II)alamin. Reductive methylation by S-adenosyl-L-methionine and flavodoxin regenerates methylcobalamin.</text>
</comment>
<keyword evidence="13 21" id="KW-0479">Metal-binding</keyword>
<protein>
    <recommendedName>
        <fullName evidence="7 20">Methionine synthase</fullName>
        <ecNumber evidence="6 20">2.1.1.13</ecNumber>
    </recommendedName>
    <alternativeName>
        <fullName evidence="19 21">5-methyltetrahydrofolate--homocysteine methyltransferase</fullName>
    </alternativeName>
</protein>
<name>A0ABW6XV86_9ACTN</name>
<dbReference type="InterPro" id="IPR037010">
    <property type="entry name" value="VitB12-dep_Met_synth_activ_sf"/>
</dbReference>
<feature type="domain" description="B12-binding N-terminal" evidence="28">
    <location>
        <begin position="647"/>
        <end position="740"/>
    </location>
</feature>
<sequence length="1180" mass="128755">MASLPTPSADSRNRAAALREALASRVVVADGAMGTMLQAQDPTLEDFQNLEGCNEILNITRPDIVRSVHQEYFAAGVDCVETNTFGANHAALGEYDIPERVHELSEAGARIAREVADEFTASTGRQRWVLGSVGPGTKLPTLGHAPYTLLRDAYQQNAEGLLAGGADALLVETTQDLLQTKASVIGARRALDALGADVPLIVSVTVETTGTMLLGSEIGAALTALEPLGIDMIGLNCATGPAEMSEHLRYLARHSRIPLSCMPNAGLPVLTSDGAHYPLSPAELADAQETFVREYGLSLIGGCCGTTPEHLRQVVERVRDLTPAVREPHPEPGAASLYQTVPFRQDTAYMAIGERTNANGSKKFREAMLEARWDDCVEMARDQIREGAHMLDLCVDYVGRDGVADMQELAGRFATASTLPIVLDSTEVDVLQAGLEKLGGRAVINSVNYEDGDGPESRFAKVTRLAQEHGAALIALTIDEEGQARTPEHKVAIAERLIEDLTGNWGIHESDILIDTLTFTICTGQEESRKDGIATIEAIRELKRLHPDVQTTLGLSNISFGLNPAARILLNSVFLDECVKAGLDSAIVHASKILPIARFDDEQVTTALDLIYDRRRPQQGDEPAYDPLQKLMALFEGVNTKSMKAGKTEELLALPLDERLKRRIVDGEKNGLEADLDEALTIRPALEIVNEILLDGMKTVGELFGSGQMQLPFVLQSAEVMKTAVAYLEPHMEKSDADGKGTIVLATVRGDVHDIGKNLVDIILSNNGYNVVNIGIKQPVSAILEAAEEHRADVIGMSGLLVKSTVIMKENLEELNQRELAAKYPVILGGAALTRAYVEQDLHEIYQGEVRYARDAFEGLRLMDALVAVKRGVPGAKLPELKQRRVPKRTAAPGGSVPQAEEADEPGGRSDVAVDNPVPTPPFWGTRVVKGIPLKDYASWLDEGALFKGQWGLKQARVGGATYEELVEREGRPRLRGLLDRLHTENLLEAAVVYGYFPCVSKGEDLIILDDAGNERTRFTFPRQRRGRRLCLADFFRPEESGETDVVGLQVVTVGSKIGEATARLFESDSYREYLELHGLSVQLAEAMAEYWHARVRGELGFGGEDPDAVEDMFDLKYRGARFSLGYGACPDLEDRAKIAELLRPERIGVHLSEEFQLHPEQSTDAIVIHHPEAKYFNAR</sequence>
<dbReference type="InterPro" id="IPR000489">
    <property type="entry name" value="Pterin-binding_dom"/>
</dbReference>
<keyword evidence="9 21" id="KW-0028">Amino-acid biosynthesis</keyword>
<feature type="binding site" evidence="22">
    <location>
        <position position="303"/>
    </location>
    <ligand>
        <name>Zn(2+)</name>
        <dbReference type="ChEBI" id="CHEBI:29105"/>
    </ligand>
</feature>
<comment type="similarity">
    <text evidence="5">Belongs to the vitamin-B12 dependent methionine synthase family.</text>
</comment>
<comment type="cofactor">
    <cofactor evidence="2 21 22">
        <name>Zn(2+)</name>
        <dbReference type="ChEBI" id="CHEBI:29105"/>
    </cofactor>
</comment>
<dbReference type="Proteomes" id="UP001602370">
    <property type="component" value="Unassembled WGS sequence"/>
</dbReference>
<evidence type="ECO:0000256" key="17">
    <source>
        <dbReference type="ARBA" id="ARBA00023285"/>
    </source>
</evidence>
<evidence type="ECO:0000256" key="7">
    <source>
        <dbReference type="ARBA" id="ARBA00013998"/>
    </source>
</evidence>
<evidence type="ECO:0000259" key="25">
    <source>
        <dbReference type="PROSITE" id="PS50972"/>
    </source>
</evidence>
<comment type="caution">
    <text evidence="29">The sequence shown here is derived from an EMBL/GenBank/DDBJ whole genome shotgun (WGS) entry which is preliminary data.</text>
</comment>